<name>A0A268P0R0_SHOCL</name>
<gene>
    <name evidence="2" type="ORF">CHH72_09555</name>
</gene>
<dbReference type="Proteomes" id="UP000216207">
    <property type="component" value="Unassembled WGS sequence"/>
</dbReference>
<comment type="caution">
    <text evidence="2">The sequence shown here is derived from an EMBL/GenBank/DDBJ whole genome shotgun (WGS) entry which is preliminary data.</text>
</comment>
<feature type="region of interest" description="Disordered" evidence="1">
    <location>
        <begin position="20"/>
        <end position="48"/>
    </location>
</feature>
<reference evidence="2 3" key="1">
    <citation type="submission" date="2017-07" db="EMBL/GenBank/DDBJ databases">
        <title>Isolation and whole genome analysis of endospore-forming bacteria from heroin.</title>
        <authorList>
            <person name="Kalinowski J."/>
            <person name="Ahrens B."/>
            <person name="Al-Dilaimi A."/>
            <person name="Winkler A."/>
            <person name="Wibberg D."/>
            <person name="Schleenbecker U."/>
            <person name="Ruckert C."/>
            <person name="Wolfel R."/>
            <person name="Grass G."/>
        </authorList>
    </citation>
    <scope>NUCLEOTIDE SEQUENCE [LARGE SCALE GENOMIC DNA]</scope>
    <source>
        <strain evidence="2 3">7539</strain>
    </source>
</reference>
<dbReference type="AlphaFoldDB" id="A0A268P0R0"/>
<protein>
    <submittedName>
        <fullName evidence="2">Uncharacterized protein</fullName>
    </submittedName>
</protein>
<proteinExistence type="predicted"/>
<dbReference type="RefSeq" id="WP_095326489.1">
    <property type="nucleotide sequence ID" value="NZ_NPCC01000011.1"/>
</dbReference>
<evidence type="ECO:0000256" key="1">
    <source>
        <dbReference type="SAM" id="MobiDB-lite"/>
    </source>
</evidence>
<accession>A0A268P0R0</accession>
<feature type="compositionally biased region" description="Polar residues" evidence="1">
    <location>
        <begin position="33"/>
        <end position="43"/>
    </location>
</feature>
<dbReference type="EMBL" id="NPCC01000011">
    <property type="protein sequence ID" value="PAE89079.1"/>
    <property type="molecule type" value="Genomic_DNA"/>
</dbReference>
<sequence length="151" mass="17154">MHITNATHSVLTRASAANKNEVSYKATRPLPETQATSLPQQKSGPDLKELTGKYHIRNATFAELNELASALYQAGEISHQDLATLTFNYDKALSDLREHQGISQPFPYQENERRDWIEVFRDRAESSRQTGNLLGYHNRMNVVNILERLDA</sequence>
<evidence type="ECO:0000313" key="3">
    <source>
        <dbReference type="Proteomes" id="UP000216207"/>
    </source>
</evidence>
<evidence type="ECO:0000313" key="2">
    <source>
        <dbReference type="EMBL" id="PAE89079.1"/>
    </source>
</evidence>
<organism evidence="2 3">
    <name type="scientific">Shouchella clausii</name>
    <name type="common">Alkalihalobacillus clausii</name>
    <dbReference type="NCBI Taxonomy" id="79880"/>
    <lineage>
        <taxon>Bacteria</taxon>
        <taxon>Bacillati</taxon>
        <taxon>Bacillota</taxon>
        <taxon>Bacilli</taxon>
        <taxon>Bacillales</taxon>
        <taxon>Bacillaceae</taxon>
        <taxon>Shouchella</taxon>
    </lineage>
</organism>